<proteinExistence type="predicted"/>
<evidence type="ECO:0000256" key="1">
    <source>
        <dbReference type="SAM" id="Phobius"/>
    </source>
</evidence>
<feature type="transmembrane region" description="Helical" evidence="1">
    <location>
        <begin position="67"/>
        <end position="86"/>
    </location>
</feature>
<keyword evidence="1" id="KW-0472">Membrane</keyword>
<feature type="chain" id="PRO_5036262206" evidence="2">
    <location>
        <begin position="27"/>
        <end position="100"/>
    </location>
</feature>
<feature type="signal peptide" evidence="2">
    <location>
        <begin position="1"/>
        <end position="26"/>
    </location>
</feature>
<dbReference type="EMBL" id="HBUF01343074">
    <property type="protein sequence ID" value="CAG6706237.1"/>
    <property type="molecule type" value="Transcribed_RNA"/>
</dbReference>
<organism evidence="3">
    <name type="scientific">Cacopsylla melanoneura</name>
    <dbReference type="NCBI Taxonomy" id="428564"/>
    <lineage>
        <taxon>Eukaryota</taxon>
        <taxon>Metazoa</taxon>
        <taxon>Ecdysozoa</taxon>
        <taxon>Arthropoda</taxon>
        <taxon>Hexapoda</taxon>
        <taxon>Insecta</taxon>
        <taxon>Pterygota</taxon>
        <taxon>Neoptera</taxon>
        <taxon>Paraneoptera</taxon>
        <taxon>Hemiptera</taxon>
        <taxon>Sternorrhyncha</taxon>
        <taxon>Psylloidea</taxon>
        <taxon>Psyllidae</taxon>
        <taxon>Psyllinae</taxon>
        <taxon>Cacopsylla</taxon>
    </lineage>
</organism>
<evidence type="ECO:0000256" key="2">
    <source>
        <dbReference type="SAM" id="SignalP"/>
    </source>
</evidence>
<keyword evidence="2" id="KW-0732">Signal</keyword>
<name>A0A8D8UFL7_9HEMI</name>
<protein>
    <submittedName>
        <fullName evidence="3">Uncharacterized protein</fullName>
    </submittedName>
</protein>
<dbReference type="EMBL" id="HBUF01343073">
    <property type="protein sequence ID" value="CAG6706236.1"/>
    <property type="molecule type" value="Transcribed_RNA"/>
</dbReference>
<keyword evidence="1" id="KW-0812">Transmembrane</keyword>
<accession>A0A8D8UFL7</accession>
<evidence type="ECO:0000313" key="3">
    <source>
        <dbReference type="EMBL" id="CAG6706236.1"/>
    </source>
</evidence>
<keyword evidence="1" id="KW-1133">Transmembrane helix</keyword>
<dbReference type="AlphaFoldDB" id="A0A8D8UFL7"/>
<sequence>MNRPLFCCFQIIFRHFFLRFFSQILSTLIVKKSRQHWFQKVCKYYFRSLLQKKPMYGFTKKTNVRSFRVCTFCFALNYLLFSNLILNSPLGCRRINGKFF</sequence>
<reference evidence="3" key="1">
    <citation type="submission" date="2021-05" db="EMBL/GenBank/DDBJ databases">
        <authorList>
            <person name="Alioto T."/>
            <person name="Alioto T."/>
            <person name="Gomez Garrido J."/>
        </authorList>
    </citation>
    <scope>NUCLEOTIDE SEQUENCE</scope>
</reference>